<keyword evidence="1" id="KW-1133">Transmembrane helix</keyword>
<dbReference type="AlphaFoldDB" id="A0A7U7GE60"/>
<dbReference type="InterPro" id="IPR027463">
    <property type="entry name" value="AcrB_DN_DC_subdom"/>
</dbReference>
<dbReference type="Gene3D" id="1.20.1640.10">
    <property type="entry name" value="Multidrug efflux transporter AcrB transmembrane domain"/>
    <property type="match status" value="2"/>
</dbReference>
<dbReference type="GO" id="GO:0005886">
    <property type="term" value="C:plasma membrane"/>
    <property type="evidence" value="ECO:0007669"/>
    <property type="project" value="TreeGrafter"/>
</dbReference>
<dbReference type="InterPro" id="IPR001036">
    <property type="entry name" value="Acrflvin-R"/>
</dbReference>
<reference evidence="2 3" key="1">
    <citation type="journal article" date="2014" name="ISME J.">
        <title>Candidatus Competibacter-lineage genomes retrieved from metagenomes reveal functional metabolic diversity.</title>
        <authorList>
            <person name="McIlroy S.J."/>
            <person name="Albertsen M."/>
            <person name="Andresen E.K."/>
            <person name="Saunders A.M."/>
            <person name="Kristiansen R."/>
            <person name="Stokholm-Bjerregaard M."/>
            <person name="Nielsen K.L."/>
            <person name="Nielsen P.H."/>
        </authorList>
    </citation>
    <scope>NUCLEOTIDE SEQUENCE [LARGE SCALE GENOMIC DNA]</scope>
    <source>
        <strain evidence="2 3">Run_B_J11</strain>
    </source>
</reference>
<dbReference type="OrthoDB" id="9757940at2"/>
<protein>
    <submittedName>
        <fullName evidence="2">Transmembrane drug efflux protein</fullName>
    </submittedName>
</protein>
<dbReference type="SUPFAM" id="SSF82693">
    <property type="entry name" value="Multidrug efflux transporter AcrB pore domain, PN1, PN2, PC1 and PC2 subdomains"/>
    <property type="match status" value="3"/>
</dbReference>
<feature type="transmembrane region" description="Helical" evidence="1">
    <location>
        <begin position="549"/>
        <end position="570"/>
    </location>
</feature>
<feature type="transmembrane region" description="Helical" evidence="1">
    <location>
        <begin position="1011"/>
        <end position="1034"/>
    </location>
</feature>
<gene>
    <name evidence="2" type="ORF">BN874_590003</name>
</gene>
<keyword evidence="1 2" id="KW-0812">Transmembrane</keyword>
<dbReference type="Pfam" id="PF00873">
    <property type="entry name" value="ACR_tran"/>
    <property type="match status" value="1"/>
</dbReference>
<dbReference type="PANTHER" id="PTHR32063">
    <property type="match status" value="1"/>
</dbReference>
<proteinExistence type="predicted"/>
<feature type="transmembrane region" description="Helical" evidence="1">
    <location>
        <begin position="909"/>
        <end position="928"/>
    </location>
</feature>
<feature type="transmembrane region" description="Helical" evidence="1">
    <location>
        <begin position="337"/>
        <end position="356"/>
    </location>
</feature>
<dbReference type="SUPFAM" id="SSF82714">
    <property type="entry name" value="Multidrug efflux transporter AcrB TolC docking domain, DN and DC subdomains"/>
    <property type="match status" value="2"/>
</dbReference>
<dbReference type="Proteomes" id="UP000019184">
    <property type="component" value="Unassembled WGS sequence"/>
</dbReference>
<evidence type="ECO:0000313" key="3">
    <source>
        <dbReference type="Proteomes" id="UP000019184"/>
    </source>
</evidence>
<name>A0A7U7GE60_9GAMM</name>
<evidence type="ECO:0000256" key="1">
    <source>
        <dbReference type="SAM" id="Phobius"/>
    </source>
</evidence>
<feature type="transmembrane region" description="Helical" evidence="1">
    <location>
        <begin position="984"/>
        <end position="1005"/>
    </location>
</feature>
<feature type="transmembrane region" description="Helical" evidence="1">
    <location>
        <begin position="934"/>
        <end position="956"/>
    </location>
</feature>
<keyword evidence="1" id="KW-0472">Membrane</keyword>
<dbReference type="EMBL" id="CBTK010000275">
    <property type="protein sequence ID" value="CDH46735.1"/>
    <property type="molecule type" value="Genomic_DNA"/>
</dbReference>
<accession>A0A7U7GE60</accession>
<feature type="transmembrane region" description="Helical" evidence="1">
    <location>
        <begin position="881"/>
        <end position="902"/>
    </location>
</feature>
<comment type="caution">
    <text evidence="2">The sequence shown here is derived from an EMBL/GenBank/DDBJ whole genome shotgun (WGS) entry which is preliminary data.</text>
</comment>
<evidence type="ECO:0000313" key="2">
    <source>
        <dbReference type="EMBL" id="CDH46735.1"/>
    </source>
</evidence>
<feature type="transmembrane region" description="Helical" evidence="1">
    <location>
        <begin position="389"/>
        <end position="412"/>
    </location>
</feature>
<dbReference type="PANTHER" id="PTHR32063:SF18">
    <property type="entry name" value="CATION EFFLUX SYSTEM PROTEIN"/>
    <property type="match status" value="1"/>
</dbReference>
<dbReference type="PRINTS" id="PR00702">
    <property type="entry name" value="ACRIFLAVINRP"/>
</dbReference>
<dbReference type="SUPFAM" id="SSF82866">
    <property type="entry name" value="Multidrug efflux transporter AcrB transmembrane domain"/>
    <property type="match status" value="2"/>
</dbReference>
<dbReference type="Gene3D" id="3.30.70.1320">
    <property type="entry name" value="Multidrug efflux transporter AcrB pore domain like"/>
    <property type="match status" value="1"/>
</dbReference>
<dbReference type="GO" id="GO:0042910">
    <property type="term" value="F:xenobiotic transmembrane transporter activity"/>
    <property type="evidence" value="ECO:0007669"/>
    <property type="project" value="TreeGrafter"/>
</dbReference>
<sequence>MKGPNLSAWALNHQALIRYLIGLLLLSGAYAYFTLGQMEDPEFTMKGMVIQAYWPGATTLEMEQQVTDKLEKKLQETPWLDFINSYSKPGEATLVVLLKESAPPNKVPNIWYQVRKKVADIRHELPTGVQGPFFNDEYDDTFGSIYAFTADGFSYAELKQYVDYARQELLRLDNINKVDIIGAQNEKIYVEMSDKKLAALGVNPLLVISFLEAQNAMEAAGVVVTPQSRVLLRVDGNFDSLESIRAIGIRANDRTFRLGDIAEVWRGYADPPAFKMRYMGQEAIGLAISMVRGGNILDLGTELRQTLQGLQATLPVGIEIHQVADQPRVVKEAVNQFMKTFIEAVVIVLAVTFFSLGWRAGVVVTLCIPLVLSMTFLCMKLFGIDLHRISLGALIIALGLLVDDAIIVLEMIDRKLEQGWDRIKAATFAYTSTAFPMLTGTLVTIAGFLPIGLAKSNAGEYTFSIFAVVGIALIASWIVAVLFTPYLAYTLLPAHEKPNPDPLASPKTLLSGRHRIGRWIQRYRDWVIRGEEAISDSLLRLVEWCLRHCRWVISLTVAVFIAAVVGFGFVPQQFFPSSARPELLIDVWLPEGSSFAATETEVKRLEALLMQDENVVNVVSYVGGGSPRFYLAMDLQFANLNYTQMVVMSRDETAREAVLKRLNHLFENDLPMVRGRVTRLENGPPVGYPVQFRVVGSDSQRLRPIVAELIEIMRTNPYTRDINIDWKEMIPVVRLRIDQDKARALRIDSQNLSRNLNALLSGLPITQYRESDKAIDVVLRAPPDDRGNLSDLKDLNVYTENNRFVSLGQIAHLEKQFEEGVIWRRNRFPAITVRADIPDGVQAPDVTAQINRALQPLRARLPDGYRIEIGGAQEASAKSQVSILMVMPLMVAVILTLLMIQLQSFQRTLIVLLTAPLGIIGVTLFLLITQMPFGFVAMLGVIALSGIIMRNAVILLDQIEQDQQAGLSPWDAVVSATVRRFRPIMLTAMTAILALIPLTHSTFWAPMAVSIMGGLLVATVLDRLALPALYVAWFKIQPAASSAH</sequence>
<dbReference type="Gene3D" id="3.30.70.1430">
    <property type="entry name" value="Multidrug efflux transporter AcrB pore domain"/>
    <property type="match status" value="2"/>
</dbReference>
<keyword evidence="3" id="KW-1185">Reference proteome</keyword>
<feature type="transmembrane region" description="Helical" evidence="1">
    <location>
        <begin position="433"/>
        <end position="453"/>
    </location>
</feature>
<dbReference type="RefSeq" id="WP_034435447.1">
    <property type="nucleotide sequence ID" value="NZ_CBTK010000275.1"/>
</dbReference>
<dbReference type="Gene3D" id="3.30.70.1440">
    <property type="entry name" value="Multidrug efflux transporter AcrB pore domain"/>
    <property type="match status" value="1"/>
</dbReference>
<feature type="transmembrane region" description="Helical" evidence="1">
    <location>
        <begin position="465"/>
        <end position="489"/>
    </location>
</feature>
<organism evidence="2 3">
    <name type="scientific">Candidatus Contendobacter odensis Run_B_J11</name>
    <dbReference type="NCBI Taxonomy" id="1400861"/>
    <lineage>
        <taxon>Bacteria</taxon>
        <taxon>Pseudomonadati</taxon>
        <taxon>Pseudomonadota</taxon>
        <taxon>Gammaproteobacteria</taxon>
        <taxon>Candidatus Competibacteraceae</taxon>
        <taxon>Candidatus Contendibacter</taxon>
    </lineage>
</organism>
<dbReference type="Gene3D" id="3.30.2090.10">
    <property type="entry name" value="Multidrug efflux transporter AcrB TolC docking domain, DN and DC subdomains"/>
    <property type="match status" value="2"/>
</dbReference>